<proteinExistence type="predicted"/>
<comment type="caution">
    <text evidence="3">The sequence shown here is derived from an EMBL/GenBank/DDBJ whole genome shotgun (WGS) entry which is preliminary data.</text>
</comment>
<name>A0ABN0XQN2_9LACT</name>
<dbReference type="Proteomes" id="UP001501166">
    <property type="component" value="Unassembled WGS sequence"/>
</dbReference>
<reference evidence="3 4" key="1">
    <citation type="journal article" date="2019" name="Int. J. Syst. Evol. Microbiol.">
        <title>The Global Catalogue of Microorganisms (GCM) 10K type strain sequencing project: providing services to taxonomists for standard genome sequencing and annotation.</title>
        <authorList>
            <consortium name="The Broad Institute Genomics Platform"/>
            <consortium name="The Broad Institute Genome Sequencing Center for Infectious Disease"/>
            <person name="Wu L."/>
            <person name="Ma J."/>
        </authorList>
    </citation>
    <scope>NUCLEOTIDE SEQUENCE [LARGE SCALE GENOMIC DNA]</scope>
    <source>
        <strain evidence="3 4">JCM 12662</strain>
    </source>
</reference>
<feature type="domain" description="Glycine zipper-like" evidence="2">
    <location>
        <begin position="11"/>
        <end position="51"/>
    </location>
</feature>
<feature type="transmembrane region" description="Helical" evidence="1">
    <location>
        <begin position="12"/>
        <end position="30"/>
    </location>
</feature>
<organism evidence="3 4">
    <name type="scientific">Alkalibacterium iburiense</name>
    <dbReference type="NCBI Taxonomy" id="290589"/>
    <lineage>
        <taxon>Bacteria</taxon>
        <taxon>Bacillati</taxon>
        <taxon>Bacillota</taxon>
        <taxon>Bacilli</taxon>
        <taxon>Lactobacillales</taxon>
        <taxon>Carnobacteriaceae</taxon>
        <taxon>Alkalibacterium</taxon>
    </lineage>
</organism>
<dbReference type="EMBL" id="BAAACW010000149">
    <property type="protein sequence ID" value="GAA0370394.1"/>
    <property type="molecule type" value="Genomic_DNA"/>
</dbReference>
<gene>
    <name evidence="3" type="ORF">GCM10008932_22370</name>
</gene>
<keyword evidence="1" id="KW-1133">Transmembrane helix</keyword>
<protein>
    <recommendedName>
        <fullName evidence="2">Glycine zipper-like domain-containing protein</fullName>
    </recommendedName>
</protein>
<dbReference type="Pfam" id="PF26273">
    <property type="entry name" value="Gly_zipper"/>
    <property type="match status" value="1"/>
</dbReference>
<evidence type="ECO:0000256" key="1">
    <source>
        <dbReference type="SAM" id="Phobius"/>
    </source>
</evidence>
<evidence type="ECO:0000313" key="3">
    <source>
        <dbReference type="EMBL" id="GAA0370394.1"/>
    </source>
</evidence>
<keyword evidence="1" id="KW-0812">Transmembrane</keyword>
<feature type="transmembrane region" description="Helical" evidence="1">
    <location>
        <begin position="36"/>
        <end position="51"/>
    </location>
</feature>
<keyword evidence="1" id="KW-0472">Membrane</keyword>
<sequence length="52" mass="5269">MSKKNKDSGFTVAYGISFGMLGGTVVGLLIDNISMGIAFGVLGGIVIGSLFD</sequence>
<evidence type="ECO:0000313" key="4">
    <source>
        <dbReference type="Proteomes" id="UP001501166"/>
    </source>
</evidence>
<dbReference type="RefSeq" id="WP_343756669.1">
    <property type="nucleotide sequence ID" value="NZ_BAAACW010000149.1"/>
</dbReference>
<keyword evidence="4" id="KW-1185">Reference proteome</keyword>
<dbReference type="InterPro" id="IPR058598">
    <property type="entry name" value="Gly_zipper-like_dom"/>
</dbReference>
<accession>A0ABN0XQN2</accession>
<evidence type="ECO:0000259" key="2">
    <source>
        <dbReference type="Pfam" id="PF26273"/>
    </source>
</evidence>